<dbReference type="PRINTS" id="PR00081">
    <property type="entry name" value="GDHRDH"/>
</dbReference>
<dbReference type="AlphaFoldDB" id="A0A165CDB6"/>
<keyword evidence="4" id="KW-1185">Reference proteome</keyword>
<dbReference type="GO" id="GO:0016491">
    <property type="term" value="F:oxidoreductase activity"/>
    <property type="evidence" value="ECO:0007669"/>
    <property type="project" value="UniProtKB-KW"/>
</dbReference>
<name>A0A165CDB6_9BASI</name>
<evidence type="ECO:0000313" key="4">
    <source>
        <dbReference type="Proteomes" id="UP000076842"/>
    </source>
</evidence>
<evidence type="ECO:0000256" key="1">
    <source>
        <dbReference type="ARBA" id="ARBA00006484"/>
    </source>
</evidence>
<dbReference type="CDD" id="cd05233">
    <property type="entry name" value="SDR_c"/>
    <property type="match status" value="1"/>
</dbReference>
<dbReference type="GO" id="GO:0016020">
    <property type="term" value="C:membrane"/>
    <property type="evidence" value="ECO:0007669"/>
    <property type="project" value="TreeGrafter"/>
</dbReference>
<accession>A0A165CDB6</accession>
<comment type="similarity">
    <text evidence="1">Belongs to the short-chain dehydrogenases/reductases (SDR) family.</text>
</comment>
<dbReference type="STRING" id="1353952.A0A165CDB6"/>
<reference evidence="3 4" key="1">
    <citation type="journal article" date="2016" name="Mol. Biol. Evol.">
        <title>Comparative Genomics of Early-Diverging Mushroom-Forming Fungi Provides Insights into the Origins of Lignocellulose Decay Capabilities.</title>
        <authorList>
            <person name="Nagy L.G."/>
            <person name="Riley R."/>
            <person name="Tritt A."/>
            <person name="Adam C."/>
            <person name="Daum C."/>
            <person name="Floudas D."/>
            <person name="Sun H."/>
            <person name="Yadav J.S."/>
            <person name="Pangilinan J."/>
            <person name="Larsson K.H."/>
            <person name="Matsuura K."/>
            <person name="Barry K."/>
            <person name="Labutti K."/>
            <person name="Kuo R."/>
            <person name="Ohm R.A."/>
            <person name="Bhattacharya S.S."/>
            <person name="Shirouzu T."/>
            <person name="Yoshinaga Y."/>
            <person name="Martin F.M."/>
            <person name="Grigoriev I.V."/>
            <person name="Hibbett D.S."/>
        </authorList>
    </citation>
    <scope>NUCLEOTIDE SEQUENCE [LARGE SCALE GENOMIC DNA]</scope>
    <source>
        <strain evidence="3 4">HHB12733</strain>
    </source>
</reference>
<sequence length="292" mass="31648">MAPPAEDLPVKHHQAIYPGIDPSKFRDSCEGKVVLITGASRGIGEATAYAFAECGGSLFLVSRNQATIDETVKEITKRFPDTKVGTSVADVVQPEQVAEAIRKCIELFGKVDVVISNSGAMEVLGVKMADQDPDVWWNIWEVNVRGSFNVAHYALPYLEKTKGYFIFVGSVGGQLRVSGSSAYQTTKHVINRVAEFAHLEHGTAGVKVFSLHPGGVKTELSKAGGERLLSILNDDVTLGPWTMVRLVSGSEDYLAGRYVSAAWDLDEVAERFKAGILKNDALKNRLALPADL</sequence>
<dbReference type="Gene3D" id="3.40.50.720">
    <property type="entry name" value="NAD(P)-binding Rossmann-like Domain"/>
    <property type="match status" value="1"/>
</dbReference>
<dbReference type="Proteomes" id="UP000076842">
    <property type="component" value="Unassembled WGS sequence"/>
</dbReference>
<dbReference type="InterPro" id="IPR002347">
    <property type="entry name" value="SDR_fam"/>
</dbReference>
<dbReference type="EMBL" id="KV424157">
    <property type="protein sequence ID" value="KZT50614.1"/>
    <property type="molecule type" value="Genomic_DNA"/>
</dbReference>
<dbReference type="OrthoDB" id="1933717at2759"/>
<organism evidence="3 4">
    <name type="scientific">Calocera cornea HHB12733</name>
    <dbReference type="NCBI Taxonomy" id="1353952"/>
    <lineage>
        <taxon>Eukaryota</taxon>
        <taxon>Fungi</taxon>
        <taxon>Dikarya</taxon>
        <taxon>Basidiomycota</taxon>
        <taxon>Agaricomycotina</taxon>
        <taxon>Dacrymycetes</taxon>
        <taxon>Dacrymycetales</taxon>
        <taxon>Dacrymycetaceae</taxon>
        <taxon>Calocera</taxon>
    </lineage>
</organism>
<dbReference type="PANTHER" id="PTHR44196:SF1">
    <property type="entry name" value="DEHYDROGENASE_REDUCTASE SDR FAMILY MEMBER 7B"/>
    <property type="match status" value="1"/>
</dbReference>
<evidence type="ECO:0000313" key="3">
    <source>
        <dbReference type="EMBL" id="KZT50614.1"/>
    </source>
</evidence>
<protein>
    <submittedName>
        <fullName evidence="3">NAD(P)-binding protein</fullName>
    </submittedName>
</protein>
<dbReference type="Pfam" id="PF00106">
    <property type="entry name" value="adh_short"/>
    <property type="match status" value="1"/>
</dbReference>
<dbReference type="SUPFAM" id="SSF51735">
    <property type="entry name" value="NAD(P)-binding Rossmann-fold domains"/>
    <property type="match status" value="1"/>
</dbReference>
<dbReference type="InParanoid" id="A0A165CDB6"/>
<keyword evidence="2" id="KW-0560">Oxidoreductase</keyword>
<gene>
    <name evidence="3" type="ORF">CALCODRAFT_461511</name>
</gene>
<proteinExistence type="inferred from homology"/>
<evidence type="ECO:0000256" key="2">
    <source>
        <dbReference type="ARBA" id="ARBA00023002"/>
    </source>
</evidence>
<dbReference type="PANTHER" id="PTHR44196">
    <property type="entry name" value="DEHYDROGENASE/REDUCTASE SDR FAMILY MEMBER 7B"/>
    <property type="match status" value="1"/>
</dbReference>
<dbReference type="InterPro" id="IPR036291">
    <property type="entry name" value="NAD(P)-bd_dom_sf"/>
</dbReference>